<evidence type="ECO:0000256" key="6">
    <source>
        <dbReference type="ARBA" id="ARBA00022692"/>
    </source>
</evidence>
<evidence type="ECO:0000256" key="10">
    <source>
        <dbReference type="ARBA" id="ARBA00023136"/>
    </source>
</evidence>
<dbReference type="GO" id="GO:0015385">
    <property type="term" value="F:sodium:proton antiporter activity"/>
    <property type="evidence" value="ECO:0007669"/>
    <property type="project" value="UniProtKB-UniRule"/>
</dbReference>
<comment type="catalytic activity">
    <reaction evidence="12">
        <text>Na(+)(in) + 2 H(+)(out) = Na(+)(out) + 2 H(+)(in)</text>
        <dbReference type="Rhea" id="RHEA:29251"/>
        <dbReference type="ChEBI" id="CHEBI:15378"/>
        <dbReference type="ChEBI" id="CHEBI:29101"/>
    </reaction>
</comment>
<comment type="similarity">
    <text evidence="2">In the N-terminal section; belongs to the NhaA Na(+)/H(+) (TC 2.A.33) antiporter family.</text>
</comment>
<protein>
    <recommendedName>
        <fullName evidence="12">Na(+)/H(+) antiporter NhaA</fullName>
    </recommendedName>
    <alternativeName>
        <fullName evidence="12">Sodium/proton antiporter NhaA</fullName>
    </alternativeName>
</protein>
<dbReference type="AlphaFoldDB" id="A0A2P8GT74"/>
<feature type="transmembrane region" description="Helical" evidence="12">
    <location>
        <begin position="414"/>
        <end position="433"/>
    </location>
</feature>
<feature type="transmembrane region" description="Helical" evidence="12">
    <location>
        <begin position="309"/>
        <end position="328"/>
    </location>
</feature>
<keyword evidence="3 12" id="KW-0813">Transport</keyword>
<feature type="domain" description="Thioredoxin-like fold" evidence="13">
    <location>
        <begin position="456"/>
        <end position="612"/>
    </location>
</feature>
<sequence length="626" mass="67254">MSVRTSPPPSAPERRPVRDVGRLLRRLRDAPDALRGALVLLAATVVALVWANLPSSTYESFRHVPLGVEVGSFSFELDLLHWVNDALMALFFAHVTLEVRRELELGELRDMRRASVPLIAAVAGLIVPALVYIAITWGTGAVAGWGVVVSTDTAFVLGLLALVGRAMPPALRIFLVTLAVADDVGALAVIAFAYTERFTPAPLLLVALGLGIIVVMRFGRVWRSALYLLPSVVVWVGLLLSGIHATLAGVAIALLLPIFATRFDDLRKAQDQVRAFQMTPTASYARSAENSLARAVSVNERAYTALSPYVTWLILPVFALANAGVRITPDSLADAFTSRLTWGIIIGLVVGKSVAITVTTVVVTRIRPDALGPSLRIPHVLGVGLLSGMGFTISLFVTELAFDDPADVSRAQIGVIAATTIAALLGALAFAVMSGRERRRFPHRDRLLRPFDPSRDPVLGDPTTAVIAVVEYGNFATPFSPAATEMRREMLARFGHDVCHTVRHLPLEEPYGRTAALAIEAAALQGRFWEMRDALIAEAPIRTDRDIRRAAAAAGLNLRRFESDVSGEGRGHRVDEDVADASAMHITRAPTFYIDDVRYDGAIDADSVNAAVAAALAAARAGRSTA</sequence>
<evidence type="ECO:0000256" key="7">
    <source>
        <dbReference type="ARBA" id="ARBA00022989"/>
    </source>
</evidence>
<dbReference type="InterPro" id="IPR012336">
    <property type="entry name" value="Thioredoxin-like_fold"/>
</dbReference>
<dbReference type="OrthoDB" id="117402at2"/>
<comment type="subcellular location">
    <subcellularLocation>
        <location evidence="1">Cell inner membrane</location>
        <topology evidence="1">Multi-pass membrane protein</topology>
    </subcellularLocation>
    <subcellularLocation>
        <location evidence="12">Cell membrane</location>
        <topology evidence="12">Multi-pass membrane protein</topology>
    </subcellularLocation>
</comment>
<keyword evidence="6 12" id="KW-0812">Transmembrane</keyword>
<evidence type="ECO:0000256" key="3">
    <source>
        <dbReference type="ARBA" id="ARBA00022448"/>
    </source>
</evidence>
<evidence type="ECO:0000313" key="14">
    <source>
        <dbReference type="EMBL" id="PSL37173.1"/>
    </source>
</evidence>
<dbReference type="InterPro" id="IPR036249">
    <property type="entry name" value="Thioredoxin-like_sf"/>
</dbReference>
<dbReference type="HAMAP" id="MF_01844">
    <property type="entry name" value="NhaA"/>
    <property type="match status" value="1"/>
</dbReference>
<dbReference type="PANTHER" id="PTHR30341">
    <property type="entry name" value="SODIUM ION/PROTON ANTIPORTER NHAA-RELATED"/>
    <property type="match status" value="1"/>
</dbReference>
<keyword evidence="10 12" id="KW-0472">Membrane</keyword>
<evidence type="ECO:0000256" key="1">
    <source>
        <dbReference type="ARBA" id="ARBA00004429"/>
    </source>
</evidence>
<keyword evidence="17" id="KW-1185">Reference proteome</keyword>
<evidence type="ECO:0000256" key="8">
    <source>
        <dbReference type="ARBA" id="ARBA00023053"/>
    </source>
</evidence>
<dbReference type="Gene3D" id="1.20.1530.10">
    <property type="entry name" value="Na+/H+ antiporter like domain"/>
    <property type="match status" value="1"/>
</dbReference>
<accession>A0A2P8GT74</accession>
<evidence type="ECO:0000256" key="5">
    <source>
        <dbReference type="ARBA" id="ARBA00022475"/>
    </source>
</evidence>
<comment type="function">
    <text evidence="12">Na(+)/H(+) antiporter that extrudes sodium in exchange for external protons.</text>
</comment>
<name>A0A2P8GT74_9MICO</name>
<feature type="transmembrane region" description="Helical" evidence="12">
    <location>
        <begin position="143"/>
        <end position="163"/>
    </location>
</feature>
<comment type="similarity">
    <text evidence="12">Belongs to the NhaA Na(+)/H(+) (TC 2.A.33) antiporter family.</text>
</comment>
<reference evidence="14 16" key="1">
    <citation type="submission" date="2018-03" db="EMBL/GenBank/DDBJ databases">
        <title>Genomic Encyclopedia of Archaeal and Bacterial Type Strains, Phase II (KMG-II): from individual species to whole genera.</title>
        <authorList>
            <person name="Goeker M."/>
        </authorList>
    </citation>
    <scope>NUCLEOTIDE SEQUENCE [LARGE SCALE GENOMIC DNA]</scope>
    <source>
        <strain evidence="14 16">DSM 21548</strain>
    </source>
</reference>
<dbReference type="PANTHER" id="PTHR30341:SF0">
    <property type="entry name" value="NA(+)_H(+) ANTIPORTER NHAA"/>
    <property type="match status" value="1"/>
</dbReference>
<evidence type="ECO:0000313" key="16">
    <source>
        <dbReference type="Proteomes" id="UP000241203"/>
    </source>
</evidence>
<dbReference type="SUPFAM" id="SSF52833">
    <property type="entry name" value="Thioredoxin-like"/>
    <property type="match status" value="1"/>
</dbReference>
<feature type="transmembrane region" description="Helical" evidence="12">
    <location>
        <begin position="200"/>
        <end position="219"/>
    </location>
</feature>
<evidence type="ECO:0000256" key="12">
    <source>
        <dbReference type="HAMAP-Rule" id="MF_01844"/>
    </source>
</evidence>
<dbReference type="RefSeq" id="WP_106562351.1">
    <property type="nucleotide sequence ID" value="NZ_PYAU01000001.1"/>
</dbReference>
<evidence type="ECO:0000256" key="4">
    <source>
        <dbReference type="ARBA" id="ARBA00022449"/>
    </source>
</evidence>
<dbReference type="Pfam" id="PF06965">
    <property type="entry name" value="Na_H_antiport_1"/>
    <property type="match status" value="1"/>
</dbReference>
<dbReference type="GO" id="GO:0006885">
    <property type="term" value="P:regulation of pH"/>
    <property type="evidence" value="ECO:0007669"/>
    <property type="project" value="UniProtKB-UniRule"/>
</dbReference>
<dbReference type="Proteomes" id="UP000241203">
    <property type="component" value="Unassembled WGS sequence"/>
</dbReference>
<dbReference type="Pfam" id="PF13462">
    <property type="entry name" value="Thioredoxin_4"/>
    <property type="match status" value="1"/>
</dbReference>
<evidence type="ECO:0000313" key="15">
    <source>
        <dbReference type="EMBL" id="RUQ81930.1"/>
    </source>
</evidence>
<dbReference type="EMBL" id="PYAU01000001">
    <property type="protein sequence ID" value="PSL37173.1"/>
    <property type="molecule type" value="Genomic_DNA"/>
</dbReference>
<gene>
    <name evidence="12 15" type="primary">nhaA</name>
    <name evidence="14" type="ORF">CLV49_0780</name>
    <name evidence="15" type="ORF">ELQ93_16700</name>
</gene>
<evidence type="ECO:0000256" key="11">
    <source>
        <dbReference type="ARBA" id="ARBA00023201"/>
    </source>
</evidence>
<feature type="transmembrane region" description="Helical" evidence="12">
    <location>
        <begin position="383"/>
        <end position="402"/>
    </location>
</feature>
<evidence type="ECO:0000256" key="9">
    <source>
        <dbReference type="ARBA" id="ARBA00023065"/>
    </source>
</evidence>
<dbReference type="GO" id="GO:0005886">
    <property type="term" value="C:plasma membrane"/>
    <property type="evidence" value="ECO:0007669"/>
    <property type="project" value="UniProtKB-SubCell"/>
</dbReference>
<evidence type="ECO:0000259" key="13">
    <source>
        <dbReference type="Pfam" id="PF13462"/>
    </source>
</evidence>
<reference evidence="15 17" key="2">
    <citation type="submission" date="2018-12" db="EMBL/GenBank/DDBJ databases">
        <authorList>
            <person name="hu s."/>
            <person name="Xu Y."/>
            <person name="Xu B."/>
            <person name="Li F."/>
        </authorList>
    </citation>
    <scope>NUCLEOTIDE SEQUENCE [LARGE SCALE GENOMIC DNA]</scope>
    <source>
        <strain evidence="15 17">KSW2-17</strain>
    </source>
</reference>
<dbReference type="InterPro" id="IPR004670">
    <property type="entry name" value="NhaA"/>
</dbReference>
<evidence type="ECO:0000256" key="2">
    <source>
        <dbReference type="ARBA" id="ARBA00007006"/>
    </source>
</evidence>
<comment type="caution">
    <text evidence="14">The sequence shown here is derived from an EMBL/GenBank/DDBJ whole genome shotgun (WGS) entry which is preliminary data.</text>
</comment>
<dbReference type="Gene3D" id="3.40.30.10">
    <property type="entry name" value="Glutaredoxin"/>
    <property type="match status" value="1"/>
</dbReference>
<feature type="transmembrane region" description="Helical" evidence="12">
    <location>
        <begin position="33"/>
        <end position="53"/>
    </location>
</feature>
<feature type="transmembrane region" description="Helical" evidence="12">
    <location>
        <begin position="170"/>
        <end position="194"/>
    </location>
</feature>
<keyword evidence="5 12" id="KW-1003">Cell membrane</keyword>
<proteinExistence type="inferred from homology"/>
<organism evidence="14 16">
    <name type="scientific">Labedella gwakjiensis</name>
    <dbReference type="NCBI Taxonomy" id="390269"/>
    <lineage>
        <taxon>Bacteria</taxon>
        <taxon>Bacillati</taxon>
        <taxon>Actinomycetota</taxon>
        <taxon>Actinomycetes</taxon>
        <taxon>Micrococcales</taxon>
        <taxon>Microbacteriaceae</taxon>
        <taxon>Labedella</taxon>
    </lineage>
</organism>
<keyword evidence="7 12" id="KW-1133">Transmembrane helix</keyword>
<dbReference type="Proteomes" id="UP000268291">
    <property type="component" value="Unassembled WGS sequence"/>
</dbReference>
<keyword evidence="9 12" id="KW-0406">Ion transport</keyword>
<keyword evidence="8 12" id="KW-0915">Sodium</keyword>
<keyword evidence="11 12" id="KW-0739">Sodium transport</keyword>
<dbReference type="InterPro" id="IPR023171">
    <property type="entry name" value="Na/H_antiporter_dom_sf"/>
</dbReference>
<dbReference type="NCBIfam" id="TIGR00773">
    <property type="entry name" value="NhaA"/>
    <property type="match status" value="1"/>
</dbReference>
<keyword evidence="4 12" id="KW-0050">Antiport</keyword>
<feature type="transmembrane region" description="Helical" evidence="12">
    <location>
        <begin position="226"/>
        <end position="259"/>
    </location>
</feature>
<feature type="transmembrane region" description="Helical" evidence="12">
    <location>
        <begin position="118"/>
        <end position="137"/>
    </location>
</feature>
<dbReference type="EMBL" id="RZGY01000004">
    <property type="protein sequence ID" value="RUQ81930.1"/>
    <property type="molecule type" value="Genomic_DNA"/>
</dbReference>
<evidence type="ECO:0000313" key="17">
    <source>
        <dbReference type="Proteomes" id="UP000268291"/>
    </source>
</evidence>
<feature type="transmembrane region" description="Helical" evidence="12">
    <location>
        <begin position="340"/>
        <end position="363"/>
    </location>
</feature>